<sequence length="101" mass="11440">MKQVRRVLGVWLLLNLMGLAVLALGWMALHDIFHDYVSPGVLAEAGVQASLPEWTQTSGEWSMVLVVWALLLALLALNVLMTGWLFLRRPFEERQDLPLSR</sequence>
<evidence type="ECO:0000256" key="1">
    <source>
        <dbReference type="SAM" id="Phobius"/>
    </source>
</evidence>
<keyword evidence="1" id="KW-0472">Membrane</keyword>
<dbReference type="RefSeq" id="WP_013561426.1">
    <property type="nucleotide sequence ID" value="NC_014960.1"/>
</dbReference>
<name>E8N2T5_ANATU</name>
<keyword evidence="3" id="KW-1185">Reference proteome</keyword>
<dbReference type="EMBL" id="AP012029">
    <property type="protein sequence ID" value="BAJ65085.1"/>
    <property type="molecule type" value="Genomic_DNA"/>
</dbReference>
<evidence type="ECO:0000313" key="3">
    <source>
        <dbReference type="Proteomes" id="UP000008922"/>
    </source>
</evidence>
<dbReference type="KEGG" id="atm:ANT_30590"/>
<keyword evidence="1" id="KW-0812">Transmembrane</keyword>
<accession>E8N2T5</accession>
<dbReference type="Proteomes" id="UP000008922">
    <property type="component" value="Chromosome"/>
</dbReference>
<proteinExistence type="predicted"/>
<evidence type="ECO:0000313" key="2">
    <source>
        <dbReference type="EMBL" id="BAJ65085.1"/>
    </source>
</evidence>
<keyword evidence="1" id="KW-1133">Transmembrane helix</keyword>
<dbReference type="InParanoid" id="E8N2T5"/>
<organism evidence="2 3">
    <name type="scientific">Anaerolinea thermophila (strain DSM 14523 / JCM 11388 / NBRC 100420 / UNI-1)</name>
    <dbReference type="NCBI Taxonomy" id="926569"/>
    <lineage>
        <taxon>Bacteria</taxon>
        <taxon>Bacillati</taxon>
        <taxon>Chloroflexota</taxon>
        <taxon>Anaerolineae</taxon>
        <taxon>Anaerolineales</taxon>
        <taxon>Anaerolineaceae</taxon>
        <taxon>Anaerolinea</taxon>
    </lineage>
</organism>
<feature type="transmembrane region" description="Helical" evidence="1">
    <location>
        <begin position="7"/>
        <end position="29"/>
    </location>
</feature>
<feature type="transmembrane region" description="Helical" evidence="1">
    <location>
        <begin position="61"/>
        <end position="87"/>
    </location>
</feature>
<reference evidence="2 3" key="1">
    <citation type="submission" date="2010-12" db="EMBL/GenBank/DDBJ databases">
        <title>Whole genome sequence of Anaerolinea thermophila UNI-1.</title>
        <authorList>
            <person name="Narita-Yamada S."/>
            <person name="Kishi E."/>
            <person name="Watanabe Y."/>
            <person name="Takasaki K."/>
            <person name="Ankai A."/>
            <person name="Oguchi A."/>
            <person name="Fukui S."/>
            <person name="Takahashi M."/>
            <person name="Yashiro I."/>
            <person name="Hosoyama A."/>
            <person name="Sekiguchi Y."/>
            <person name="Hanada S."/>
            <person name="Fujita N."/>
        </authorList>
    </citation>
    <scope>NUCLEOTIDE SEQUENCE [LARGE SCALE GENOMIC DNA]</scope>
    <source>
        <strain evidence="3">DSM 14523 / JCM 11388 / NBRC 100420 / UNI-1</strain>
    </source>
</reference>
<gene>
    <name evidence="2" type="ordered locus">ANT_30590</name>
</gene>
<dbReference type="STRING" id="926569.ANT_30590"/>
<dbReference type="HOGENOM" id="CLU_2406927_0_0_0"/>
<dbReference type="AlphaFoldDB" id="E8N2T5"/>
<protein>
    <submittedName>
        <fullName evidence="2">Uncharacterized protein</fullName>
    </submittedName>
</protein>